<gene>
    <name evidence="1" type="ORF">K488DRAFT_54083</name>
</gene>
<proteinExistence type="predicted"/>
<dbReference type="EMBL" id="MU273618">
    <property type="protein sequence ID" value="KAI0030512.1"/>
    <property type="molecule type" value="Genomic_DNA"/>
</dbReference>
<evidence type="ECO:0000313" key="1">
    <source>
        <dbReference type="EMBL" id="KAI0030512.1"/>
    </source>
</evidence>
<accession>A0ACB8QFU5</accession>
<reference evidence="1" key="1">
    <citation type="submission" date="2021-02" db="EMBL/GenBank/DDBJ databases">
        <authorList>
            <consortium name="DOE Joint Genome Institute"/>
            <person name="Ahrendt S."/>
            <person name="Looney B.P."/>
            <person name="Miyauchi S."/>
            <person name="Morin E."/>
            <person name="Drula E."/>
            <person name="Courty P.E."/>
            <person name="Chicoki N."/>
            <person name="Fauchery L."/>
            <person name="Kohler A."/>
            <person name="Kuo A."/>
            <person name="Labutti K."/>
            <person name="Pangilinan J."/>
            <person name="Lipzen A."/>
            <person name="Riley R."/>
            <person name="Andreopoulos W."/>
            <person name="He G."/>
            <person name="Johnson J."/>
            <person name="Barry K.W."/>
            <person name="Grigoriev I.V."/>
            <person name="Nagy L."/>
            <person name="Hibbett D."/>
            <person name="Henrissat B."/>
            <person name="Matheny P.B."/>
            <person name="Labbe J."/>
            <person name="Martin F."/>
        </authorList>
    </citation>
    <scope>NUCLEOTIDE SEQUENCE</scope>
    <source>
        <strain evidence="1">EC-137</strain>
    </source>
</reference>
<dbReference type="Proteomes" id="UP000814128">
    <property type="component" value="Unassembled WGS sequence"/>
</dbReference>
<protein>
    <submittedName>
        <fullName evidence="1">Uncharacterized protein</fullName>
    </submittedName>
</protein>
<sequence>MTVEALQATNLLQFPGSAGSFPVTGQFRFTDTTPVPRVADPAVPLDAVEPTSELLLPQLTGPDVDFPELCSENLRLSIIHEWQESMHIDNWVRGTCAACGQLKFKANLTTKQPSNAALDALVDPTLSENLRPRDYDFAAYRSALLHPKGLTSLRSRAPIHVCSTCENALWKGRKPIDSIANKQYYAHSCLPADVRSAFAQASSADLQYASACRLSRITYLITVDEDGRVGFPRQRMNKGHCAIIPQDFAGMSAVLPARSNDDGMGICVVFVRHGSAEPTIESVRRLQPVLVSLSRVRTISKFLAEFNEYYNDAGISFSEENVRAMRVGGEFPSGSDSGVTSSIEVTSMEGEDGANIAAVGDALTSGYVPNEELVVPDGELYLQTVGYGNEYQSTVATNAMKARALQWCLDRRPFVRSTGGERLFADSDPRMLTFAFPHLDPYGIGGFHHPERQGRYRLSLPRQLKNLMLMDGLPFARDPSFPYVCFNAMQRMQTMQDVSFRLKERDYAQFAEALFDLKPELEEMQKLYADDNAAEPRTERESRAAMWINKIRVVCRDVMASNGSKERARVRARAMLKAFGCPALFVTLNPTDIHSRELFVLCGGDPEAWEQMSAWERAKLVAEHPCEAAIWFDKVISMFLDIVLRHGRGGPGLFG</sequence>
<name>A0ACB8QFU5_9AGAM</name>
<comment type="caution">
    <text evidence="1">The sequence shown here is derived from an EMBL/GenBank/DDBJ whole genome shotgun (WGS) entry which is preliminary data.</text>
</comment>
<keyword evidence="2" id="KW-1185">Reference proteome</keyword>
<organism evidence="1 2">
    <name type="scientific">Vararia minispora EC-137</name>
    <dbReference type="NCBI Taxonomy" id="1314806"/>
    <lineage>
        <taxon>Eukaryota</taxon>
        <taxon>Fungi</taxon>
        <taxon>Dikarya</taxon>
        <taxon>Basidiomycota</taxon>
        <taxon>Agaricomycotina</taxon>
        <taxon>Agaricomycetes</taxon>
        <taxon>Russulales</taxon>
        <taxon>Lachnocladiaceae</taxon>
        <taxon>Vararia</taxon>
    </lineage>
</organism>
<evidence type="ECO:0000313" key="2">
    <source>
        <dbReference type="Proteomes" id="UP000814128"/>
    </source>
</evidence>
<feature type="non-terminal residue" evidence="1">
    <location>
        <position position="655"/>
    </location>
</feature>
<reference evidence="1" key="2">
    <citation type="journal article" date="2022" name="New Phytol.">
        <title>Evolutionary transition to the ectomycorrhizal habit in the genomes of a hyperdiverse lineage of mushroom-forming fungi.</title>
        <authorList>
            <person name="Looney B."/>
            <person name="Miyauchi S."/>
            <person name="Morin E."/>
            <person name="Drula E."/>
            <person name="Courty P.E."/>
            <person name="Kohler A."/>
            <person name="Kuo A."/>
            <person name="LaButti K."/>
            <person name="Pangilinan J."/>
            <person name="Lipzen A."/>
            <person name="Riley R."/>
            <person name="Andreopoulos W."/>
            <person name="He G."/>
            <person name="Johnson J."/>
            <person name="Nolan M."/>
            <person name="Tritt A."/>
            <person name="Barry K.W."/>
            <person name="Grigoriev I.V."/>
            <person name="Nagy L.G."/>
            <person name="Hibbett D."/>
            <person name="Henrissat B."/>
            <person name="Matheny P.B."/>
            <person name="Labbe J."/>
            <person name="Martin F.M."/>
        </authorList>
    </citation>
    <scope>NUCLEOTIDE SEQUENCE</scope>
    <source>
        <strain evidence="1">EC-137</strain>
    </source>
</reference>